<protein>
    <recommendedName>
        <fullName evidence="3">t-SNARE coiled-coil homology domain-containing protein</fullName>
    </recommendedName>
</protein>
<gene>
    <name evidence="4" type="ORF">CL6EHI_122770</name>
</gene>
<keyword evidence="1" id="KW-0175">Coiled coil</keyword>
<evidence type="ECO:0000313" key="5">
    <source>
        <dbReference type="Proteomes" id="UP000078387"/>
    </source>
</evidence>
<organism evidence="4 5">
    <name type="scientific">Entamoeba histolytica</name>
    <dbReference type="NCBI Taxonomy" id="5759"/>
    <lineage>
        <taxon>Eukaryota</taxon>
        <taxon>Amoebozoa</taxon>
        <taxon>Evosea</taxon>
        <taxon>Archamoebae</taxon>
        <taxon>Mastigamoebida</taxon>
        <taxon>Entamoebidae</taxon>
        <taxon>Entamoeba</taxon>
    </lineage>
</organism>
<keyword evidence="2" id="KW-0812">Transmembrane</keyword>
<reference evidence="4 5" key="1">
    <citation type="submission" date="2016-05" db="EMBL/GenBank/DDBJ databases">
        <title>First whole genome sequencing of Entamoeba histolytica HM1:IMSS-clone-6.</title>
        <authorList>
            <person name="Mukherjee Avik.K."/>
            <person name="Izumyama S."/>
            <person name="Nakada-Tsukui K."/>
            <person name="Nozaki T."/>
        </authorList>
    </citation>
    <scope>NUCLEOTIDE SEQUENCE [LARGE SCALE GENOMIC DNA]</scope>
    <source>
        <strain evidence="4 5">HM1:IMSS clone 6</strain>
    </source>
</reference>
<dbReference type="Gene3D" id="1.20.5.110">
    <property type="match status" value="1"/>
</dbReference>
<evidence type="ECO:0000256" key="2">
    <source>
        <dbReference type="SAM" id="Phobius"/>
    </source>
</evidence>
<evidence type="ECO:0000313" key="4">
    <source>
        <dbReference type="EMBL" id="GAT96730.1"/>
    </source>
</evidence>
<feature type="coiled-coil region" evidence="1">
    <location>
        <begin position="80"/>
        <end position="107"/>
    </location>
</feature>
<dbReference type="VEuPathDB" id="AmoebaDB:EHI7A_004920"/>
<keyword evidence="2" id="KW-1133">Transmembrane helix</keyword>
<dbReference type="EMBL" id="BDEQ01000001">
    <property type="protein sequence ID" value="GAT96730.1"/>
    <property type="molecule type" value="Genomic_DNA"/>
</dbReference>
<evidence type="ECO:0000256" key="1">
    <source>
        <dbReference type="SAM" id="Coils"/>
    </source>
</evidence>
<dbReference type="VEuPathDB" id="AmoebaDB:KM1_010440"/>
<dbReference type="AlphaFoldDB" id="A0A5K1VUW4"/>
<feature type="domain" description="T-SNARE coiled-coil homology" evidence="3">
    <location>
        <begin position="168"/>
        <end position="230"/>
    </location>
</feature>
<feature type="transmembrane region" description="Helical" evidence="2">
    <location>
        <begin position="244"/>
        <end position="262"/>
    </location>
</feature>
<dbReference type="InterPro" id="IPR000727">
    <property type="entry name" value="T_SNARE_dom"/>
</dbReference>
<dbReference type="VEuPathDB" id="AmoebaDB:EHI5A_010780"/>
<dbReference type="VEuPathDB" id="AmoebaDB:EHI8A_032560"/>
<evidence type="ECO:0000259" key="3">
    <source>
        <dbReference type="PROSITE" id="PS50192"/>
    </source>
</evidence>
<name>A0A5K1VUW4_ENTHI</name>
<comment type="caution">
    <text evidence="4">The sequence shown here is derived from an EMBL/GenBank/DDBJ whole genome shotgun (WGS) entry which is preliminary data.</text>
</comment>
<keyword evidence="2" id="KW-0472">Membrane</keyword>
<proteinExistence type="predicted"/>
<sequence length="264" mass="30878">MNRLETTLKIIVEDCGFSLNEIELNDMEKEGNIDSFTKKRQMIYLQVCDVEKLCDLRVKEEAKEECTSVVQLTIEIKRKIKSIDIMYEELRKEYQEYATEQLKKKNQNDEKLIEYRLSLKTVEDEIETMKMIAKRGIQIEEHFHIKGIEEFSVGSLPESDDKRIREIEENDKNIDNKLSIIHEGVKDLKEVATSLNQQVDEQDMKIELITKKVNKQISHLDEKNIKLKRILEHVRGPDQLCCTITILFVIFGVVSVGAMILMKN</sequence>
<accession>A0A5K1VUW4</accession>
<dbReference type="SUPFAM" id="SSF58038">
    <property type="entry name" value="SNARE fusion complex"/>
    <property type="match status" value="1"/>
</dbReference>
<dbReference type="Proteomes" id="UP000078387">
    <property type="component" value="Unassembled WGS sequence"/>
</dbReference>
<dbReference type="OMA" id="HEVDRMI"/>
<dbReference type="VEuPathDB" id="AmoebaDB:EHI_122770"/>
<dbReference type="PROSITE" id="PS50192">
    <property type="entry name" value="T_SNARE"/>
    <property type="match status" value="1"/>
</dbReference>